<evidence type="ECO:0000313" key="3">
    <source>
        <dbReference type="Proteomes" id="UP001597213"/>
    </source>
</evidence>
<protein>
    <submittedName>
        <fullName evidence="2">Amidase</fullName>
    </submittedName>
</protein>
<organism evidence="2 3">
    <name type="scientific">Paracoccus pacificus</name>
    <dbReference type="NCBI Taxonomy" id="1463598"/>
    <lineage>
        <taxon>Bacteria</taxon>
        <taxon>Pseudomonadati</taxon>
        <taxon>Pseudomonadota</taxon>
        <taxon>Alphaproteobacteria</taxon>
        <taxon>Rhodobacterales</taxon>
        <taxon>Paracoccaceae</taxon>
        <taxon>Paracoccus</taxon>
    </lineage>
</organism>
<dbReference type="Proteomes" id="UP001597213">
    <property type="component" value="Unassembled WGS sequence"/>
</dbReference>
<dbReference type="PANTHER" id="PTHR11895:SF176">
    <property type="entry name" value="AMIDASE AMID-RELATED"/>
    <property type="match status" value="1"/>
</dbReference>
<dbReference type="InterPro" id="IPR023631">
    <property type="entry name" value="Amidase_dom"/>
</dbReference>
<dbReference type="InterPro" id="IPR036928">
    <property type="entry name" value="AS_sf"/>
</dbReference>
<proteinExistence type="predicted"/>
<dbReference type="Gene3D" id="3.90.1300.10">
    <property type="entry name" value="Amidase signature (AS) domain"/>
    <property type="match status" value="1"/>
</dbReference>
<comment type="caution">
    <text evidence="2">The sequence shown here is derived from an EMBL/GenBank/DDBJ whole genome shotgun (WGS) entry which is preliminary data.</text>
</comment>
<evidence type="ECO:0000259" key="1">
    <source>
        <dbReference type="Pfam" id="PF01425"/>
    </source>
</evidence>
<gene>
    <name evidence="2" type="ORF">ACFSCT_00480</name>
</gene>
<dbReference type="InterPro" id="IPR000120">
    <property type="entry name" value="Amidase"/>
</dbReference>
<dbReference type="RefSeq" id="WP_379139328.1">
    <property type="nucleotide sequence ID" value="NZ_JBHUEN010000003.1"/>
</dbReference>
<accession>A0ABW4R3D1</accession>
<reference evidence="3" key="1">
    <citation type="journal article" date="2019" name="Int. J. Syst. Evol. Microbiol.">
        <title>The Global Catalogue of Microorganisms (GCM) 10K type strain sequencing project: providing services to taxonomists for standard genome sequencing and annotation.</title>
        <authorList>
            <consortium name="The Broad Institute Genomics Platform"/>
            <consortium name="The Broad Institute Genome Sequencing Center for Infectious Disease"/>
            <person name="Wu L."/>
            <person name="Ma J."/>
        </authorList>
    </citation>
    <scope>NUCLEOTIDE SEQUENCE [LARGE SCALE GENOMIC DNA]</scope>
    <source>
        <strain evidence="3">CCUG 56029</strain>
    </source>
</reference>
<evidence type="ECO:0000313" key="2">
    <source>
        <dbReference type="EMBL" id="MFD1880189.1"/>
    </source>
</evidence>
<feature type="domain" description="Amidase" evidence="1">
    <location>
        <begin position="39"/>
        <end position="433"/>
    </location>
</feature>
<keyword evidence="3" id="KW-1185">Reference proteome</keyword>
<name>A0ABW4R3D1_9RHOB</name>
<dbReference type="EMBL" id="JBHUEN010000003">
    <property type="protein sequence ID" value="MFD1880189.1"/>
    <property type="molecule type" value="Genomic_DNA"/>
</dbReference>
<dbReference type="SUPFAM" id="SSF75304">
    <property type="entry name" value="Amidase signature (AS) enzymes"/>
    <property type="match status" value="1"/>
</dbReference>
<sequence>MNDLPSLQDLATRFRDGQTTVRAVVELAIANHQAGGLGAYKTWNGADAAKTAAHVDGLIAAGYDAGPLMGMPCSVKDLYGVPGLPVFAGTDAAFDPDWQRAGPVMAGLLDQLGVVMGKTHTVEMAFGGLGTNPHWGPPRNPWGDGGRVPGGSSSGAGVSLLEGSAVLAFGTDTAGSVRIPASVTGNVGLKITHGRWSLDGIVPLSPSFDTPGILCRTVEDIRYAFNALDPLRPAIAGVAELSGLGIGVLEGIAAEGVDDDIAAAITGTLGTLETRGARLRPATLSRSDAAIALLRKGGLAAPELAGFMQEFLPERIARLDPTVRARIDGAKDLSAADYIRRKFTFADMAARTAASDFAGHDILACATVAISPPELSALTTPDGYAAANLAVLRNPAIVNLLGLCAITLPVGLDRNGMPIGMMLIAPPMQEERLITAALAIERAIGTGAALLGRPPLTA</sequence>
<dbReference type="Pfam" id="PF01425">
    <property type="entry name" value="Amidase"/>
    <property type="match status" value="1"/>
</dbReference>
<dbReference type="PANTHER" id="PTHR11895">
    <property type="entry name" value="TRANSAMIDASE"/>
    <property type="match status" value="1"/>
</dbReference>